<name>A0A7J9J144_9ROSI</name>
<proteinExistence type="predicted"/>
<dbReference type="EMBL" id="JABFAE010000005">
    <property type="protein sequence ID" value="MBA0828132.1"/>
    <property type="molecule type" value="Genomic_DNA"/>
</dbReference>
<accession>A0A7J9J144</accession>
<evidence type="ECO:0000313" key="1">
    <source>
        <dbReference type="EMBL" id="MBA0828132.1"/>
    </source>
</evidence>
<dbReference type="AlphaFoldDB" id="A0A7J9J144"/>
<evidence type="ECO:0000313" key="2">
    <source>
        <dbReference type="Proteomes" id="UP000593575"/>
    </source>
</evidence>
<dbReference type="Proteomes" id="UP000593575">
    <property type="component" value="Unassembled WGS sequence"/>
</dbReference>
<comment type="caution">
    <text evidence="1">The sequence shown here is derived from an EMBL/GenBank/DDBJ whole genome shotgun (WGS) entry which is preliminary data.</text>
</comment>
<sequence length="18" mass="2134">MSFAFLVVESWKVMMVQT</sequence>
<organism evidence="1 2">
    <name type="scientific">Gossypium armourianum</name>
    <dbReference type="NCBI Taxonomy" id="34283"/>
    <lineage>
        <taxon>Eukaryota</taxon>
        <taxon>Viridiplantae</taxon>
        <taxon>Streptophyta</taxon>
        <taxon>Embryophyta</taxon>
        <taxon>Tracheophyta</taxon>
        <taxon>Spermatophyta</taxon>
        <taxon>Magnoliopsida</taxon>
        <taxon>eudicotyledons</taxon>
        <taxon>Gunneridae</taxon>
        <taxon>Pentapetalae</taxon>
        <taxon>rosids</taxon>
        <taxon>malvids</taxon>
        <taxon>Malvales</taxon>
        <taxon>Malvaceae</taxon>
        <taxon>Malvoideae</taxon>
        <taxon>Gossypium</taxon>
    </lineage>
</organism>
<protein>
    <submittedName>
        <fullName evidence="1">Uncharacterized protein</fullName>
    </submittedName>
</protein>
<reference evidence="1 2" key="1">
    <citation type="journal article" date="2019" name="Genome Biol. Evol.">
        <title>Insights into the evolution of the New World diploid cottons (Gossypium, subgenus Houzingenia) based on genome sequencing.</title>
        <authorList>
            <person name="Grover C.E."/>
            <person name="Arick M.A. 2nd"/>
            <person name="Thrash A."/>
            <person name="Conover J.L."/>
            <person name="Sanders W.S."/>
            <person name="Peterson D.G."/>
            <person name="Frelichowski J.E."/>
            <person name="Scheffler J.A."/>
            <person name="Scheffler B.E."/>
            <person name="Wendel J.F."/>
        </authorList>
    </citation>
    <scope>NUCLEOTIDE SEQUENCE [LARGE SCALE GENOMIC DNA]</scope>
    <source>
        <strain evidence="1">6</strain>
        <tissue evidence="1">Leaf</tissue>
    </source>
</reference>
<keyword evidence="2" id="KW-1185">Reference proteome</keyword>
<gene>
    <name evidence="1" type="ORF">Goarm_012849</name>
</gene>